<evidence type="ECO:0000313" key="1">
    <source>
        <dbReference type="EMBL" id="KAK8768802.1"/>
    </source>
</evidence>
<organism evidence="1 2">
    <name type="scientific">Amblyomma americanum</name>
    <name type="common">Lone star tick</name>
    <dbReference type="NCBI Taxonomy" id="6943"/>
    <lineage>
        <taxon>Eukaryota</taxon>
        <taxon>Metazoa</taxon>
        <taxon>Ecdysozoa</taxon>
        <taxon>Arthropoda</taxon>
        <taxon>Chelicerata</taxon>
        <taxon>Arachnida</taxon>
        <taxon>Acari</taxon>
        <taxon>Parasitiformes</taxon>
        <taxon>Ixodida</taxon>
        <taxon>Ixodoidea</taxon>
        <taxon>Ixodidae</taxon>
        <taxon>Amblyomminae</taxon>
        <taxon>Amblyomma</taxon>
    </lineage>
</organism>
<gene>
    <name evidence="1" type="ORF">V5799_014732</name>
</gene>
<evidence type="ECO:0000313" key="2">
    <source>
        <dbReference type="Proteomes" id="UP001321473"/>
    </source>
</evidence>
<dbReference type="Proteomes" id="UP001321473">
    <property type="component" value="Unassembled WGS sequence"/>
</dbReference>
<proteinExistence type="predicted"/>
<name>A0AAQ4E262_AMBAM</name>
<comment type="caution">
    <text evidence="1">The sequence shown here is derived from an EMBL/GenBank/DDBJ whole genome shotgun (WGS) entry which is preliminary data.</text>
</comment>
<dbReference type="EMBL" id="JARKHS020023426">
    <property type="protein sequence ID" value="KAK8768802.1"/>
    <property type="molecule type" value="Genomic_DNA"/>
</dbReference>
<accession>A0AAQ4E262</accession>
<protein>
    <submittedName>
        <fullName evidence="1">Uncharacterized protein</fullName>
    </submittedName>
</protein>
<reference evidence="1 2" key="1">
    <citation type="journal article" date="2023" name="Arcadia Sci">
        <title>De novo assembly of a long-read Amblyomma americanum tick genome.</title>
        <authorList>
            <person name="Chou S."/>
            <person name="Poskanzer K.E."/>
            <person name="Rollins M."/>
            <person name="Thuy-Boun P.S."/>
        </authorList>
    </citation>
    <scope>NUCLEOTIDE SEQUENCE [LARGE SCALE GENOMIC DNA]</scope>
    <source>
        <strain evidence="1">F_SG_1</strain>
        <tissue evidence="1">Salivary glands</tissue>
    </source>
</reference>
<sequence>MRLHPYKRNLDSSNLPQVLFQRVMHFKAVLIGLAIFGFMVSETMATAAEASPDARAEAGELERTRKDLRRRRVVLAELA</sequence>
<keyword evidence="2" id="KW-1185">Reference proteome</keyword>
<dbReference type="AlphaFoldDB" id="A0AAQ4E262"/>